<dbReference type="Gene3D" id="3.50.50.60">
    <property type="entry name" value="FAD/NAD(P)-binding domain"/>
    <property type="match status" value="1"/>
</dbReference>
<dbReference type="SUPFAM" id="SSF51905">
    <property type="entry name" value="FAD/NAD(P)-binding domain"/>
    <property type="match status" value="1"/>
</dbReference>
<proteinExistence type="predicted"/>
<dbReference type="InterPro" id="IPR002938">
    <property type="entry name" value="FAD-bd"/>
</dbReference>
<name>A0ABV2Z232_9ACTN</name>
<organism evidence="3 4">
    <name type="scientific">Streptomyces catenulae</name>
    <dbReference type="NCBI Taxonomy" id="66875"/>
    <lineage>
        <taxon>Bacteria</taxon>
        <taxon>Bacillati</taxon>
        <taxon>Actinomycetota</taxon>
        <taxon>Actinomycetes</taxon>
        <taxon>Kitasatosporales</taxon>
        <taxon>Streptomycetaceae</taxon>
        <taxon>Streptomyces</taxon>
    </lineage>
</organism>
<evidence type="ECO:0000313" key="3">
    <source>
        <dbReference type="EMBL" id="MEU3712059.1"/>
    </source>
</evidence>
<gene>
    <name evidence="3" type="ORF">AB0E61_18435</name>
</gene>
<dbReference type="PANTHER" id="PTHR43476">
    <property type="entry name" value="3-(3-HYDROXY-PHENYL)PROPIONATE/3-HYDROXYCINNAMIC ACID HYDROXYLASE"/>
    <property type="match status" value="1"/>
</dbReference>
<dbReference type="RefSeq" id="WP_078653867.1">
    <property type="nucleotide sequence ID" value="NZ_JBEZVI010000014.1"/>
</dbReference>
<feature type="domain" description="FAD-binding" evidence="2">
    <location>
        <begin position="29"/>
        <end position="356"/>
    </location>
</feature>
<sequence>MPRSAAYFPERGGCVPVNAELVAADELRDVVIVGARCAGAPLGMLLAERGYSVEIVDRNPVGADTLSTHWIRWPGVRQLHEWGLVPELENSGCPPVRGVSLDFEGRVLTGVPRAGRAEAVTYAPRRTALDALLVAAARTRGARLRERFSVTGLVTVDGRVTGVRGSGPDGPATLRARLVVGADGRNSTVARLAGSAVVEDRGTLARSLYAYWSGVTEPGVRVVFRGRRGISLWPTHDGLTVVSLIFPPEEAPGPGRAAEFYTAALRAVPEVEQALKGGALVTGPRAAAVRNARRHAHGPGWVLAGDAGHHKDPVSAQGISDAFADAAVLADALGAGLRDATALDEALAGYAATRDAQRLAAFAYTCEQAELRPFGADFLADLGRTAADAQATGAFVNTFVGCDAPSDAGWLGESH</sequence>
<keyword evidence="3" id="KW-0503">Monooxygenase</keyword>
<dbReference type="PANTHER" id="PTHR43476:SF5">
    <property type="entry name" value="FAD-DEPENDENT MONOOXYGENASE"/>
    <property type="match status" value="1"/>
</dbReference>
<dbReference type="GO" id="GO:0004497">
    <property type="term" value="F:monooxygenase activity"/>
    <property type="evidence" value="ECO:0007669"/>
    <property type="project" value="UniProtKB-KW"/>
</dbReference>
<dbReference type="Proteomes" id="UP001550853">
    <property type="component" value="Unassembled WGS sequence"/>
</dbReference>
<keyword evidence="1" id="KW-0560">Oxidoreductase</keyword>
<evidence type="ECO:0000259" key="2">
    <source>
        <dbReference type="Pfam" id="PF01494"/>
    </source>
</evidence>
<keyword evidence="4" id="KW-1185">Reference proteome</keyword>
<reference evidence="3 4" key="1">
    <citation type="submission" date="2024-06" db="EMBL/GenBank/DDBJ databases">
        <title>The Natural Products Discovery Center: Release of the First 8490 Sequenced Strains for Exploring Actinobacteria Biosynthetic Diversity.</title>
        <authorList>
            <person name="Kalkreuter E."/>
            <person name="Kautsar S.A."/>
            <person name="Yang D."/>
            <person name="Bader C.D."/>
            <person name="Teijaro C.N."/>
            <person name="Fluegel L."/>
            <person name="Davis C.M."/>
            <person name="Simpson J.R."/>
            <person name="Lauterbach L."/>
            <person name="Steele A.D."/>
            <person name="Gui C."/>
            <person name="Meng S."/>
            <person name="Li G."/>
            <person name="Viehrig K."/>
            <person name="Ye F."/>
            <person name="Su P."/>
            <person name="Kiefer A.F."/>
            <person name="Nichols A."/>
            <person name="Cepeda A.J."/>
            <person name="Yan W."/>
            <person name="Fan B."/>
            <person name="Jiang Y."/>
            <person name="Adhikari A."/>
            <person name="Zheng C.-J."/>
            <person name="Schuster L."/>
            <person name="Cowan T.M."/>
            <person name="Smanski M.J."/>
            <person name="Chevrette M.G."/>
            <person name="De Carvalho L.P.S."/>
            <person name="Shen B."/>
        </authorList>
    </citation>
    <scope>NUCLEOTIDE SEQUENCE [LARGE SCALE GENOMIC DNA]</scope>
    <source>
        <strain evidence="3 4">NPDC033039</strain>
    </source>
</reference>
<evidence type="ECO:0000313" key="4">
    <source>
        <dbReference type="Proteomes" id="UP001550853"/>
    </source>
</evidence>
<comment type="caution">
    <text evidence="3">The sequence shown here is derived from an EMBL/GenBank/DDBJ whole genome shotgun (WGS) entry which is preliminary data.</text>
</comment>
<dbReference type="PRINTS" id="PR00420">
    <property type="entry name" value="RNGMNOXGNASE"/>
</dbReference>
<evidence type="ECO:0000256" key="1">
    <source>
        <dbReference type="ARBA" id="ARBA00023002"/>
    </source>
</evidence>
<accession>A0ABV2Z232</accession>
<protein>
    <submittedName>
        <fullName evidence="3">FAD-dependent monooxygenase</fullName>
    </submittedName>
</protein>
<dbReference type="InterPro" id="IPR036188">
    <property type="entry name" value="FAD/NAD-bd_sf"/>
</dbReference>
<dbReference type="Pfam" id="PF01494">
    <property type="entry name" value="FAD_binding_3"/>
    <property type="match status" value="1"/>
</dbReference>
<dbReference type="InterPro" id="IPR050631">
    <property type="entry name" value="PheA/TfdB_FAD_monoxygenase"/>
</dbReference>
<dbReference type="EMBL" id="JBEZVI010000014">
    <property type="protein sequence ID" value="MEU3712059.1"/>
    <property type="molecule type" value="Genomic_DNA"/>
</dbReference>